<dbReference type="EMBL" id="DSGB01000002">
    <property type="protein sequence ID" value="HER95077.1"/>
    <property type="molecule type" value="Genomic_DNA"/>
</dbReference>
<organism evidence="1">
    <name type="scientific">Rhodothermus marinus</name>
    <name type="common">Rhodothermus obamensis</name>
    <dbReference type="NCBI Taxonomy" id="29549"/>
    <lineage>
        <taxon>Bacteria</taxon>
        <taxon>Pseudomonadati</taxon>
        <taxon>Rhodothermota</taxon>
        <taxon>Rhodothermia</taxon>
        <taxon>Rhodothermales</taxon>
        <taxon>Rhodothermaceae</taxon>
        <taxon>Rhodothermus</taxon>
    </lineage>
</organism>
<gene>
    <name evidence="1" type="ORF">ENO59_00935</name>
</gene>
<sequence>MAQSFFALLALVVAVNMALSVNSWYASLQRATIFREVQEMAQSVAVETIEIVRVRAFDQAVVDGLVTGTSADILLFTDPAAFGTQGNALCQPFGGTATCDDLDDFHGQVARRPFVMGRDTVWFQVRLSVRYVNYDPTTQAITAATGKTAYKEVRVEVQDDWGGAMRPFIHVPIYLERVFAYGF</sequence>
<reference evidence="1" key="1">
    <citation type="journal article" date="2020" name="mSystems">
        <title>Genome- and Community-Level Interaction Insights into Carbon Utilization and Element Cycling Functions of Hydrothermarchaeota in Hydrothermal Sediment.</title>
        <authorList>
            <person name="Zhou Z."/>
            <person name="Liu Y."/>
            <person name="Xu W."/>
            <person name="Pan J."/>
            <person name="Luo Z.H."/>
            <person name="Li M."/>
        </authorList>
    </citation>
    <scope>NUCLEOTIDE SEQUENCE [LARGE SCALE GENOMIC DNA]</scope>
    <source>
        <strain evidence="1">SpSt-143</strain>
    </source>
</reference>
<name>A0A7V2F5H7_RHOMR</name>
<dbReference type="AlphaFoldDB" id="A0A7V2F5H7"/>
<comment type="caution">
    <text evidence="1">The sequence shown here is derived from an EMBL/GenBank/DDBJ whole genome shotgun (WGS) entry which is preliminary data.</text>
</comment>
<proteinExistence type="predicted"/>
<evidence type="ECO:0000313" key="1">
    <source>
        <dbReference type="EMBL" id="HER95077.1"/>
    </source>
</evidence>
<protein>
    <submittedName>
        <fullName evidence="1">Uncharacterized protein</fullName>
    </submittedName>
</protein>
<accession>A0A7V2F5H7</accession>